<name>A0A1W0WNX4_HYPEX</name>
<dbReference type="EMBL" id="MTYJ01000068">
    <property type="protein sequence ID" value="OQV16926.1"/>
    <property type="molecule type" value="Genomic_DNA"/>
</dbReference>
<comment type="caution">
    <text evidence="2">The sequence shown here is derived from an EMBL/GenBank/DDBJ whole genome shotgun (WGS) entry which is preliminary data.</text>
</comment>
<accession>A0A1W0WNX4</accession>
<evidence type="ECO:0008006" key="4">
    <source>
        <dbReference type="Google" id="ProtNLM"/>
    </source>
</evidence>
<dbReference type="Proteomes" id="UP000192578">
    <property type="component" value="Unassembled WGS sequence"/>
</dbReference>
<protein>
    <recommendedName>
        <fullName evidence="4">CAS1 domain-containing protein 1</fullName>
    </recommendedName>
</protein>
<organism evidence="2 3">
    <name type="scientific">Hypsibius exemplaris</name>
    <name type="common">Freshwater tardigrade</name>
    <dbReference type="NCBI Taxonomy" id="2072580"/>
    <lineage>
        <taxon>Eukaryota</taxon>
        <taxon>Metazoa</taxon>
        <taxon>Ecdysozoa</taxon>
        <taxon>Tardigrada</taxon>
        <taxon>Eutardigrada</taxon>
        <taxon>Parachela</taxon>
        <taxon>Hypsibioidea</taxon>
        <taxon>Hypsibiidae</taxon>
        <taxon>Hypsibius</taxon>
    </lineage>
</organism>
<keyword evidence="3" id="KW-1185">Reference proteome</keyword>
<dbReference type="AlphaFoldDB" id="A0A1W0WNX4"/>
<evidence type="ECO:0000313" key="3">
    <source>
        <dbReference type="Proteomes" id="UP000192578"/>
    </source>
</evidence>
<dbReference type="Gene3D" id="3.40.50.1110">
    <property type="entry name" value="SGNH hydrolase"/>
    <property type="match status" value="1"/>
</dbReference>
<sequence length="298" mass="34401">MYAAACEKTEKQQIVENPDQCTLKIYSQSELVQCMQERTRSKHGVLTKFLFIGDSRIRQLRDEVTRQLTGKDNDCHTNPNITTSMYHKQSNRPTILEDSSVRIEFSWAGGLDDGRPKGNPSSKETEAALRRLSKQSPMQLPDIVVLGNGAWNVYECFLKNRSQDVCLQDYKRAFHKLLPMLRKVAERTPVIWAPQIMMNGRPMWPREHTDQNYVRYNDVVRSGLQEDSSVDRKRSGRDKVLYWESTVMVSKQLNDSADGLHYAPLSKYFSIQMLFNFLCNLKLQNQEDAAGLCCRSKH</sequence>
<evidence type="ECO:0000256" key="1">
    <source>
        <dbReference type="SAM" id="MobiDB-lite"/>
    </source>
</evidence>
<gene>
    <name evidence="2" type="ORF">BV898_08932</name>
</gene>
<feature type="region of interest" description="Disordered" evidence="1">
    <location>
        <begin position="111"/>
        <end position="133"/>
    </location>
</feature>
<evidence type="ECO:0000313" key="2">
    <source>
        <dbReference type="EMBL" id="OQV16926.1"/>
    </source>
</evidence>
<dbReference type="InterPro" id="IPR036514">
    <property type="entry name" value="SGNH_hydro_sf"/>
</dbReference>
<dbReference type="OrthoDB" id="1932925at2759"/>
<proteinExistence type="predicted"/>
<reference evidence="3" key="1">
    <citation type="submission" date="2017-01" db="EMBL/GenBank/DDBJ databases">
        <title>Comparative genomics of anhydrobiosis in the tardigrade Hypsibius dujardini.</title>
        <authorList>
            <person name="Yoshida Y."/>
            <person name="Koutsovoulos G."/>
            <person name="Laetsch D."/>
            <person name="Stevens L."/>
            <person name="Kumar S."/>
            <person name="Horikawa D."/>
            <person name="Ishino K."/>
            <person name="Komine S."/>
            <person name="Tomita M."/>
            <person name="Blaxter M."/>
            <person name="Arakawa K."/>
        </authorList>
    </citation>
    <scope>NUCLEOTIDE SEQUENCE [LARGE SCALE GENOMIC DNA]</scope>
    <source>
        <strain evidence="3">Z151</strain>
    </source>
</reference>
<dbReference type="SUPFAM" id="SSF52266">
    <property type="entry name" value="SGNH hydrolase"/>
    <property type="match status" value="1"/>
</dbReference>